<gene>
    <name evidence="1" type="ORF">201phi2-1p369</name>
</gene>
<organism evidence="1 2">
    <name type="scientific">Pseudomonas phage 201phi2-1</name>
    <name type="common">Pseudomonas chlororaphis phage 201phi2-1</name>
    <dbReference type="NCBI Taxonomy" id="198110"/>
    <lineage>
        <taxon>Viruses</taxon>
        <taxon>Duplodnaviria</taxon>
        <taxon>Heunggongvirae</taxon>
        <taxon>Uroviricota</taxon>
        <taxon>Caudoviricetes</taxon>
        <taxon>Chimalliviridae</taxon>
        <taxon>Serwervirus</taxon>
        <taxon>Serwervirus 201phi21</taxon>
    </lineage>
</organism>
<evidence type="ECO:0000313" key="1">
    <source>
        <dbReference type="EMBL" id="ABY63194.1"/>
    </source>
</evidence>
<dbReference type="EMBL" id="EU197055">
    <property type="protein sequence ID" value="ABY63194.1"/>
    <property type="molecule type" value="Genomic_DNA"/>
</dbReference>
<reference evidence="1 2" key="1">
    <citation type="journal article" date="2008" name="Virology">
        <title>Characterization of Pseudomonas chlororaphis myovirus 201varphi2-1 via genomic sequencing, mass spectrometry, and electron microscopy.</title>
        <authorList>
            <person name="Thomas J.A."/>
            <person name="Rolando M.R."/>
            <person name="Carroll C.A."/>
            <person name="Shen P.S."/>
            <person name="Belnap D.M."/>
            <person name="Weintraub S.T."/>
            <person name="Serwer P."/>
            <person name="Hardies S.C."/>
        </authorList>
    </citation>
    <scope>NUCLEOTIDE SEQUENCE</scope>
</reference>
<dbReference type="OrthoDB" id="27228at10239"/>
<keyword evidence="2" id="KW-1185">Reference proteome</keyword>
<dbReference type="Proteomes" id="UP000002421">
    <property type="component" value="Segment"/>
</dbReference>
<dbReference type="RefSeq" id="YP_001957090.1">
    <property type="nucleotide sequence ID" value="NC_010821.1"/>
</dbReference>
<organismHost>
    <name type="scientific">Pseudomonas chlororaphis</name>
    <dbReference type="NCBI Taxonomy" id="587753"/>
</organismHost>
<dbReference type="KEGG" id="vg:6372497"/>
<sequence length="118" mass="13109">MTIYFEGDGKSRPVTISECRDQFISTLKDVRDEILNDPTLESYEDTPQRDRVIADRVIGGVLGVLDGNSDTFPAVNLITYIADGEVEEAKAAGANYLDHSEFADFGQGLQEYWNQVSN</sequence>
<accession>B3FJM9</accession>
<name>B3FJM9_BP201</name>
<protein>
    <submittedName>
        <fullName evidence="1">Uncharacterized protein</fullName>
    </submittedName>
</protein>
<evidence type="ECO:0000313" key="2">
    <source>
        <dbReference type="Proteomes" id="UP000002421"/>
    </source>
</evidence>
<proteinExistence type="predicted"/>